<gene>
    <name evidence="1" type="ORF">ANCDUO_09983</name>
</gene>
<organism evidence="1 2">
    <name type="scientific">Ancylostoma duodenale</name>
    <dbReference type="NCBI Taxonomy" id="51022"/>
    <lineage>
        <taxon>Eukaryota</taxon>
        <taxon>Metazoa</taxon>
        <taxon>Ecdysozoa</taxon>
        <taxon>Nematoda</taxon>
        <taxon>Chromadorea</taxon>
        <taxon>Rhabditida</taxon>
        <taxon>Rhabditina</taxon>
        <taxon>Rhabditomorpha</taxon>
        <taxon>Strongyloidea</taxon>
        <taxon>Ancylostomatidae</taxon>
        <taxon>Ancylostomatinae</taxon>
        <taxon>Ancylostoma</taxon>
    </lineage>
</organism>
<evidence type="ECO:0000313" key="2">
    <source>
        <dbReference type="Proteomes" id="UP000054047"/>
    </source>
</evidence>
<protein>
    <submittedName>
        <fullName evidence="1">Uncharacterized protein</fullName>
    </submittedName>
</protein>
<name>A0A0C2GF41_9BILA</name>
<sequence length="72" mass="8239">MAHNGLQQTCGNRVGDISYDLHSDDGRNGDKFMNQLEPLLSRNVLKAWTLSFLLEKDKTPRSASETQLKREY</sequence>
<dbReference type="EMBL" id="KN731617">
    <property type="protein sequence ID" value="KIH59775.1"/>
    <property type="molecule type" value="Genomic_DNA"/>
</dbReference>
<keyword evidence="2" id="KW-1185">Reference proteome</keyword>
<dbReference type="Proteomes" id="UP000054047">
    <property type="component" value="Unassembled WGS sequence"/>
</dbReference>
<proteinExistence type="predicted"/>
<dbReference type="AlphaFoldDB" id="A0A0C2GF41"/>
<accession>A0A0C2GF41</accession>
<evidence type="ECO:0000313" key="1">
    <source>
        <dbReference type="EMBL" id="KIH59775.1"/>
    </source>
</evidence>
<reference evidence="1 2" key="1">
    <citation type="submission" date="2013-12" db="EMBL/GenBank/DDBJ databases">
        <title>Draft genome of the parsitic nematode Ancylostoma duodenale.</title>
        <authorList>
            <person name="Mitreva M."/>
        </authorList>
    </citation>
    <scope>NUCLEOTIDE SEQUENCE [LARGE SCALE GENOMIC DNA]</scope>
    <source>
        <strain evidence="1 2">Zhejiang</strain>
    </source>
</reference>